<comment type="subunit">
    <text evidence="2">Homohexamer.</text>
</comment>
<dbReference type="EMBL" id="JACHIJ010000002">
    <property type="protein sequence ID" value="MBB5051377.1"/>
    <property type="molecule type" value="Genomic_DNA"/>
</dbReference>
<dbReference type="InterPro" id="IPR036185">
    <property type="entry name" value="DNA_heli_DnaB-like_N_sf"/>
</dbReference>
<dbReference type="Gene3D" id="3.40.50.300">
    <property type="entry name" value="P-loop containing nucleotide triphosphate hydrolases"/>
    <property type="match status" value="1"/>
</dbReference>
<evidence type="ECO:0000256" key="2">
    <source>
        <dbReference type="ARBA" id="ARBA00011643"/>
    </source>
</evidence>
<dbReference type="CDD" id="cd00984">
    <property type="entry name" value="DnaB_C"/>
    <property type="match status" value="1"/>
</dbReference>
<dbReference type="RefSeq" id="WP_046826549.1">
    <property type="nucleotide sequence ID" value="NZ_JACHIJ010000002.1"/>
</dbReference>
<dbReference type="NCBIfam" id="NF006606">
    <property type="entry name" value="PRK09165.1"/>
    <property type="match status" value="1"/>
</dbReference>
<dbReference type="InterPro" id="IPR003593">
    <property type="entry name" value="AAA+_ATPase"/>
</dbReference>
<gene>
    <name evidence="16" type="ORF">HNQ36_001331</name>
    <name evidence="17" type="ORF">YH63_017185</name>
</gene>
<dbReference type="SUPFAM" id="SSF48024">
    <property type="entry name" value="N-terminal domain of DnaB helicase"/>
    <property type="match status" value="1"/>
</dbReference>
<evidence type="ECO:0000256" key="8">
    <source>
        <dbReference type="ARBA" id="ARBA00022840"/>
    </source>
</evidence>
<dbReference type="InterPro" id="IPR007692">
    <property type="entry name" value="DNA_helicase_DnaB"/>
</dbReference>
<keyword evidence="4 14" id="KW-0235">DNA replication</keyword>
<dbReference type="InterPro" id="IPR007693">
    <property type="entry name" value="DNA_helicase_DnaB-like_N"/>
</dbReference>
<keyword evidence="7 14" id="KW-0347">Helicase</keyword>
<dbReference type="Pfam" id="PF03796">
    <property type="entry name" value="DnaB_C"/>
    <property type="match status" value="1"/>
</dbReference>
<keyword evidence="5 14" id="KW-0547">Nucleotide-binding</keyword>
<evidence type="ECO:0000256" key="1">
    <source>
        <dbReference type="ARBA" id="ARBA00008428"/>
    </source>
</evidence>
<evidence type="ECO:0000256" key="3">
    <source>
        <dbReference type="ARBA" id="ARBA00022515"/>
    </source>
</evidence>
<dbReference type="STRING" id="211460.YH63_01855"/>
<dbReference type="Proteomes" id="UP000034832">
    <property type="component" value="Unassembled WGS sequence"/>
</dbReference>
<dbReference type="Pfam" id="PF00772">
    <property type="entry name" value="DnaB"/>
    <property type="match status" value="1"/>
</dbReference>
<dbReference type="GO" id="GO:0016787">
    <property type="term" value="F:hydrolase activity"/>
    <property type="evidence" value="ECO:0007669"/>
    <property type="project" value="UniProtKB-KW"/>
</dbReference>
<evidence type="ECO:0000259" key="15">
    <source>
        <dbReference type="PROSITE" id="PS51199"/>
    </source>
</evidence>
<dbReference type="OrthoDB" id="9773982at2"/>
<dbReference type="PANTHER" id="PTHR30153">
    <property type="entry name" value="REPLICATIVE DNA HELICASE DNAB"/>
    <property type="match status" value="1"/>
</dbReference>
<dbReference type="GO" id="GO:1990077">
    <property type="term" value="C:primosome complex"/>
    <property type="evidence" value="ECO:0007669"/>
    <property type="project" value="UniProtKB-UniRule"/>
</dbReference>
<evidence type="ECO:0000313" key="19">
    <source>
        <dbReference type="Proteomes" id="UP000521227"/>
    </source>
</evidence>
<comment type="caution">
    <text evidence="17">The sequence shown here is derived from an EMBL/GenBank/DDBJ whole genome shotgun (WGS) entry which is preliminary data.</text>
</comment>
<keyword evidence="8 14" id="KW-0067">ATP-binding</keyword>
<keyword evidence="9 14" id="KW-0238">DNA-binding</keyword>
<dbReference type="SUPFAM" id="SSF52540">
    <property type="entry name" value="P-loop containing nucleoside triphosphate hydrolases"/>
    <property type="match status" value="1"/>
</dbReference>
<evidence type="ECO:0000256" key="12">
    <source>
        <dbReference type="ARBA" id="ARBA00048954"/>
    </source>
</evidence>
<evidence type="ECO:0000313" key="18">
    <source>
        <dbReference type="Proteomes" id="UP000034832"/>
    </source>
</evidence>
<organism evidence="17 18">
    <name type="scientific">Afipia massiliensis</name>
    <dbReference type="NCBI Taxonomy" id="211460"/>
    <lineage>
        <taxon>Bacteria</taxon>
        <taxon>Pseudomonadati</taxon>
        <taxon>Pseudomonadota</taxon>
        <taxon>Alphaproteobacteria</taxon>
        <taxon>Hyphomicrobiales</taxon>
        <taxon>Nitrobacteraceae</taxon>
        <taxon>Afipia</taxon>
    </lineage>
</organism>
<dbReference type="InterPro" id="IPR016136">
    <property type="entry name" value="DNA_helicase_N/primase_C"/>
</dbReference>
<dbReference type="InterPro" id="IPR007694">
    <property type="entry name" value="DNA_helicase_DnaB-like_C"/>
</dbReference>
<evidence type="ECO:0000256" key="13">
    <source>
        <dbReference type="NCBIfam" id="TIGR00665"/>
    </source>
</evidence>
<proteinExistence type="inferred from homology"/>
<dbReference type="PANTHER" id="PTHR30153:SF2">
    <property type="entry name" value="REPLICATIVE DNA HELICASE"/>
    <property type="match status" value="1"/>
</dbReference>
<dbReference type="InterPro" id="IPR027417">
    <property type="entry name" value="P-loop_NTPase"/>
</dbReference>
<dbReference type="AlphaFoldDB" id="A0A4U6BR31"/>
<sequence length="499" mass="54641">MAITDSNIIKLAPEAGTPAYRVAPHNIEAEQGLLGAILVNNDAFYRVSDFLEPKHFFEPIHSLIFETSASLIRAGKIATPVTLKTFVPADTDIGGMTVGQYLARLAAEATTIINAQDYGRTVYDLSIRRDLIRVGEDMVNVAFDAPVDFAPRAQIEDAEKKLYDLAESGRYDGGFQKFSQALTVAVDMAAAAYSRDGNLSGLASGLREMDTKMGGLQPSDLIVLAGRPAMGKTALATNIAFNIARAWRGEVQADGQMKSVDGGIVGFFSLEMSAEQLATRILAERTGISSSSIRRGGISESDFDKIRDHSIEMQNLPFYVDDSGGLSISQLTARARRLKRQKGLDLLIIDYIQLLSGSGRRSDNRVQEITEITTGLKALAKELSVPIIALSQLSRQVESRDDKRPQLSDLRESGSIEQDADVVLFVYREEYYLQSKEPRPGTPEHEKWQLDMSLVHGKAEVIIGKQRHGPTGTINLQFDASVTRFGDLAPDAQLPERFG</sequence>
<keyword evidence="3 14" id="KW-0639">Primosome</keyword>
<reference evidence="17 18" key="1">
    <citation type="submission" date="2019-04" db="EMBL/GenBank/DDBJ databases">
        <title>Whole genome sequencing of cave bacteria.</title>
        <authorList>
            <person name="Gan H.M."/>
            <person name="Barton H."/>
            <person name="Savka M.A."/>
        </authorList>
    </citation>
    <scope>NUCLEOTIDE SEQUENCE [LARGE SCALE GENOMIC DNA]</scope>
    <source>
        <strain evidence="17 18">LC387</strain>
    </source>
</reference>
<evidence type="ECO:0000256" key="11">
    <source>
        <dbReference type="ARBA" id="ARBA00044932"/>
    </source>
</evidence>
<evidence type="ECO:0000256" key="4">
    <source>
        <dbReference type="ARBA" id="ARBA00022705"/>
    </source>
</evidence>
<dbReference type="GO" id="GO:0005829">
    <property type="term" value="C:cytosol"/>
    <property type="evidence" value="ECO:0007669"/>
    <property type="project" value="TreeGrafter"/>
</dbReference>
<accession>A0A4U6BR31</accession>
<dbReference type="Proteomes" id="UP000521227">
    <property type="component" value="Unassembled WGS sequence"/>
</dbReference>
<keyword evidence="18" id="KW-1185">Reference proteome</keyword>
<dbReference type="EMBL" id="LBIA02000001">
    <property type="protein sequence ID" value="TKT73019.1"/>
    <property type="molecule type" value="Genomic_DNA"/>
</dbReference>
<protein>
    <recommendedName>
        <fullName evidence="13 14">Replicative DNA helicase</fullName>
        <ecNumber evidence="13 14">5.6.2.3</ecNumber>
    </recommendedName>
</protein>
<dbReference type="GO" id="GO:0043139">
    <property type="term" value="F:5'-3' DNA helicase activity"/>
    <property type="evidence" value="ECO:0007669"/>
    <property type="project" value="UniProtKB-EC"/>
</dbReference>
<comment type="function">
    <text evidence="11 14">The main replicative DNA helicase, it participates in initiation and elongation during chromosome replication. Travels ahead of the DNA replisome, separating dsDNA into templates for DNA synthesis. A processive ATP-dependent 5'-3' DNA helicase it has DNA-dependent ATPase activity.</text>
</comment>
<evidence type="ECO:0000256" key="14">
    <source>
        <dbReference type="RuleBase" id="RU362085"/>
    </source>
</evidence>
<keyword evidence="6 14" id="KW-0378">Hydrolase</keyword>
<name>A0A4U6BR31_9BRAD</name>
<evidence type="ECO:0000313" key="16">
    <source>
        <dbReference type="EMBL" id="MBB5051377.1"/>
    </source>
</evidence>
<evidence type="ECO:0000313" key="17">
    <source>
        <dbReference type="EMBL" id="TKT73019.1"/>
    </source>
</evidence>
<dbReference type="GO" id="GO:0005524">
    <property type="term" value="F:ATP binding"/>
    <property type="evidence" value="ECO:0007669"/>
    <property type="project" value="UniProtKB-UniRule"/>
</dbReference>
<dbReference type="NCBIfam" id="TIGR00665">
    <property type="entry name" value="DnaB"/>
    <property type="match status" value="1"/>
</dbReference>
<dbReference type="GO" id="GO:0003677">
    <property type="term" value="F:DNA binding"/>
    <property type="evidence" value="ECO:0007669"/>
    <property type="project" value="UniProtKB-UniRule"/>
</dbReference>
<comment type="similarity">
    <text evidence="1 14">Belongs to the helicase family. DnaB subfamily.</text>
</comment>
<dbReference type="Gene3D" id="1.10.860.10">
    <property type="entry name" value="DNAb Helicase, Chain A"/>
    <property type="match status" value="1"/>
</dbReference>
<evidence type="ECO:0000256" key="9">
    <source>
        <dbReference type="ARBA" id="ARBA00023125"/>
    </source>
</evidence>
<keyword evidence="10" id="KW-0413">Isomerase</keyword>
<feature type="domain" description="SF4 helicase" evidence="15">
    <location>
        <begin position="195"/>
        <end position="492"/>
    </location>
</feature>
<dbReference type="PROSITE" id="PS51199">
    <property type="entry name" value="SF4_HELICASE"/>
    <property type="match status" value="1"/>
</dbReference>
<evidence type="ECO:0000256" key="7">
    <source>
        <dbReference type="ARBA" id="ARBA00022806"/>
    </source>
</evidence>
<dbReference type="EC" id="5.6.2.3" evidence="13 14"/>
<evidence type="ECO:0000256" key="5">
    <source>
        <dbReference type="ARBA" id="ARBA00022741"/>
    </source>
</evidence>
<evidence type="ECO:0000256" key="6">
    <source>
        <dbReference type="ARBA" id="ARBA00022801"/>
    </source>
</evidence>
<evidence type="ECO:0000256" key="10">
    <source>
        <dbReference type="ARBA" id="ARBA00023235"/>
    </source>
</evidence>
<dbReference type="SMART" id="SM00382">
    <property type="entry name" value="AAA"/>
    <property type="match status" value="1"/>
</dbReference>
<reference evidence="16 19" key="2">
    <citation type="submission" date="2020-08" db="EMBL/GenBank/DDBJ databases">
        <title>Genomic Encyclopedia of Type Strains, Phase IV (KMG-IV): sequencing the most valuable type-strain genomes for metagenomic binning, comparative biology and taxonomic classification.</title>
        <authorList>
            <person name="Goeker M."/>
        </authorList>
    </citation>
    <scope>NUCLEOTIDE SEQUENCE [LARGE SCALE GENOMIC DNA]</scope>
    <source>
        <strain evidence="16 19">DSM 17498</strain>
    </source>
</reference>
<dbReference type="GO" id="GO:0006269">
    <property type="term" value="P:DNA replication, synthesis of primer"/>
    <property type="evidence" value="ECO:0007669"/>
    <property type="project" value="UniProtKB-UniRule"/>
</dbReference>
<comment type="catalytic activity">
    <reaction evidence="12 14">
        <text>ATP + H2O = ADP + phosphate + H(+)</text>
        <dbReference type="Rhea" id="RHEA:13065"/>
        <dbReference type="ChEBI" id="CHEBI:15377"/>
        <dbReference type="ChEBI" id="CHEBI:15378"/>
        <dbReference type="ChEBI" id="CHEBI:30616"/>
        <dbReference type="ChEBI" id="CHEBI:43474"/>
        <dbReference type="ChEBI" id="CHEBI:456216"/>
        <dbReference type="EC" id="5.6.2.3"/>
    </reaction>
</comment>